<dbReference type="Pfam" id="PF16103">
    <property type="entry name" value="DUF4822"/>
    <property type="match status" value="1"/>
</dbReference>
<evidence type="ECO:0000313" key="3">
    <source>
        <dbReference type="Proteomes" id="UP001597545"/>
    </source>
</evidence>
<proteinExistence type="predicted"/>
<dbReference type="RefSeq" id="WP_380905381.1">
    <property type="nucleotide sequence ID" value="NZ_JBHUEG010000008.1"/>
</dbReference>
<evidence type="ECO:0000313" key="2">
    <source>
        <dbReference type="EMBL" id="MFD2549044.1"/>
    </source>
</evidence>
<protein>
    <submittedName>
        <fullName evidence="2">DUF4822 domain-containing protein</fullName>
    </submittedName>
</protein>
<gene>
    <name evidence="2" type="ORF">ACFSR5_15450</name>
</gene>
<accession>A0ABW5KJA3</accession>
<comment type="caution">
    <text evidence="2">The sequence shown here is derived from an EMBL/GenBank/DDBJ whole genome shotgun (WGS) entry which is preliminary data.</text>
</comment>
<evidence type="ECO:0000259" key="1">
    <source>
        <dbReference type="Pfam" id="PF16103"/>
    </source>
</evidence>
<keyword evidence="3" id="KW-1185">Reference proteome</keyword>
<dbReference type="EMBL" id="JBHULR010000008">
    <property type="protein sequence ID" value="MFD2549044.1"/>
    <property type="molecule type" value="Genomic_DNA"/>
</dbReference>
<dbReference type="InterPro" id="IPR032247">
    <property type="entry name" value="DUF4822"/>
</dbReference>
<sequence>MKPTPSEVLASTAWETTGAKNHQRADVTLSDPNVSNFVGFAYFKSDGTFAMYNLDDSPKMHGNWSVSADGKTRTIVAKNDQGETLFTRAVAITTLTEQEFTYRIYPSAEDKSIYFDIIHTPTKHEEPLP</sequence>
<organism evidence="2 3">
    <name type="scientific">Sphingobacterium suaedae</name>
    <dbReference type="NCBI Taxonomy" id="1686402"/>
    <lineage>
        <taxon>Bacteria</taxon>
        <taxon>Pseudomonadati</taxon>
        <taxon>Bacteroidota</taxon>
        <taxon>Sphingobacteriia</taxon>
        <taxon>Sphingobacteriales</taxon>
        <taxon>Sphingobacteriaceae</taxon>
        <taxon>Sphingobacterium</taxon>
    </lineage>
</organism>
<dbReference type="Gene3D" id="2.40.128.540">
    <property type="entry name" value="Domain of unknown function DUF4822"/>
    <property type="match status" value="1"/>
</dbReference>
<reference evidence="3" key="1">
    <citation type="journal article" date="2019" name="Int. J. Syst. Evol. Microbiol.">
        <title>The Global Catalogue of Microorganisms (GCM) 10K type strain sequencing project: providing services to taxonomists for standard genome sequencing and annotation.</title>
        <authorList>
            <consortium name="The Broad Institute Genomics Platform"/>
            <consortium name="The Broad Institute Genome Sequencing Center for Infectious Disease"/>
            <person name="Wu L."/>
            <person name="Ma J."/>
        </authorList>
    </citation>
    <scope>NUCLEOTIDE SEQUENCE [LARGE SCALE GENOMIC DNA]</scope>
    <source>
        <strain evidence="3">KCTC 42662</strain>
    </source>
</reference>
<name>A0ABW5KJA3_9SPHI</name>
<dbReference type="Proteomes" id="UP001597545">
    <property type="component" value="Unassembled WGS sequence"/>
</dbReference>
<feature type="domain" description="DUF4822" evidence="1">
    <location>
        <begin position="7"/>
        <end position="125"/>
    </location>
</feature>